<proteinExistence type="predicted"/>
<dbReference type="Pfam" id="PF13424">
    <property type="entry name" value="TPR_12"/>
    <property type="match status" value="1"/>
</dbReference>
<accession>A0ABP1A648</accession>
<dbReference type="EMBL" id="OZ023702">
    <property type="protein sequence ID" value="CAK9857991.1"/>
    <property type="molecule type" value="Genomic_DNA"/>
</dbReference>
<sequence length="138" mass="15748">MPLECSLENEGWNREDNCMILYLIGLSLVELGDIKQAVAVSEEAKDVFEQTSGADHLDTLDVCRNLAGTYDALGRIEDAITLLEEMLEVKEEKLGTMHPDVQDDRQHLHELINQQGHMTSHKKCRKLVEWLSNVRKVF</sequence>
<gene>
    <name evidence="1" type="ORF">CSSPJE1EN2_LOCUS986</name>
</gene>
<dbReference type="Proteomes" id="UP001497522">
    <property type="component" value="Chromosome 1"/>
</dbReference>
<name>A0ABP1A648_9BRYO</name>
<evidence type="ECO:0008006" key="3">
    <source>
        <dbReference type="Google" id="ProtNLM"/>
    </source>
</evidence>
<reference evidence="1 2" key="1">
    <citation type="submission" date="2024-03" db="EMBL/GenBank/DDBJ databases">
        <authorList>
            <consortium name="ELIXIR-Norway"/>
            <consortium name="Elixir Norway"/>
        </authorList>
    </citation>
    <scope>NUCLEOTIDE SEQUENCE [LARGE SCALE GENOMIC DNA]</scope>
</reference>
<protein>
    <recommendedName>
        <fullName evidence="3">Kinesin light chain</fullName>
    </recommendedName>
</protein>
<dbReference type="InterPro" id="IPR011990">
    <property type="entry name" value="TPR-like_helical_dom_sf"/>
</dbReference>
<dbReference type="SUPFAM" id="SSF48452">
    <property type="entry name" value="TPR-like"/>
    <property type="match status" value="1"/>
</dbReference>
<dbReference type="PANTHER" id="PTHR46284">
    <property type="entry name" value="PROTEIN KINESIN LIGHT CHAIN-RELATED 3"/>
    <property type="match status" value="1"/>
</dbReference>
<evidence type="ECO:0000313" key="1">
    <source>
        <dbReference type="EMBL" id="CAK9857991.1"/>
    </source>
</evidence>
<organism evidence="1 2">
    <name type="scientific">Sphagnum jensenii</name>
    <dbReference type="NCBI Taxonomy" id="128206"/>
    <lineage>
        <taxon>Eukaryota</taxon>
        <taxon>Viridiplantae</taxon>
        <taxon>Streptophyta</taxon>
        <taxon>Embryophyta</taxon>
        <taxon>Bryophyta</taxon>
        <taxon>Sphagnophytina</taxon>
        <taxon>Sphagnopsida</taxon>
        <taxon>Sphagnales</taxon>
        <taxon>Sphagnaceae</taxon>
        <taxon>Sphagnum</taxon>
    </lineage>
</organism>
<keyword evidence="2" id="KW-1185">Reference proteome</keyword>
<evidence type="ECO:0000313" key="2">
    <source>
        <dbReference type="Proteomes" id="UP001497522"/>
    </source>
</evidence>
<dbReference type="Gene3D" id="1.25.40.10">
    <property type="entry name" value="Tetratricopeptide repeat domain"/>
    <property type="match status" value="1"/>
</dbReference>
<dbReference type="PANTHER" id="PTHR46284:SF5">
    <property type="entry name" value="PROTEIN KINESIN LIGHT CHAIN-RELATED 3"/>
    <property type="match status" value="1"/>
</dbReference>